<accession>A0A1F6LZA7</accession>
<dbReference type="GO" id="GO:0000287">
    <property type="term" value="F:magnesium ion binding"/>
    <property type="evidence" value="ECO:0007669"/>
    <property type="project" value="TreeGrafter"/>
</dbReference>
<evidence type="ECO:0000313" key="9">
    <source>
        <dbReference type="EMBL" id="OGH64727.1"/>
    </source>
</evidence>
<evidence type="ECO:0000256" key="1">
    <source>
        <dbReference type="ARBA" id="ARBA00004651"/>
    </source>
</evidence>
<keyword evidence="7 8" id="KW-0472">Membrane</keyword>
<comment type="similarity">
    <text evidence="2 8">Belongs to the CorA metal ion transporter (MIT) (TC 1.A.35) family.</text>
</comment>
<dbReference type="FunFam" id="1.20.58.340:FF:000012">
    <property type="entry name" value="Magnesium transport protein CorA"/>
    <property type="match status" value="1"/>
</dbReference>
<organism evidence="9 10">
    <name type="scientific">Candidatus Magasanikbacteria bacterium RIFCSPHIGHO2_02_FULL_47_14</name>
    <dbReference type="NCBI Taxonomy" id="1798680"/>
    <lineage>
        <taxon>Bacteria</taxon>
        <taxon>Candidatus Magasanikiibacteriota</taxon>
    </lineage>
</organism>
<evidence type="ECO:0000313" key="10">
    <source>
        <dbReference type="Proteomes" id="UP000176282"/>
    </source>
</evidence>
<keyword evidence="5 8" id="KW-0812">Transmembrane</keyword>
<dbReference type="InterPro" id="IPR045863">
    <property type="entry name" value="CorA_TM1_TM2"/>
</dbReference>
<comment type="function">
    <text evidence="8">Mediates influx of magnesium ions.</text>
</comment>
<evidence type="ECO:0000256" key="3">
    <source>
        <dbReference type="ARBA" id="ARBA00022448"/>
    </source>
</evidence>
<dbReference type="SUPFAM" id="SSF144083">
    <property type="entry name" value="Magnesium transport protein CorA, transmembrane region"/>
    <property type="match status" value="1"/>
</dbReference>
<evidence type="ECO:0000256" key="6">
    <source>
        <dbReference type="ARBA" id="ARBA00022989"/>
    </source>
</evidence>
<evidence type="ECO:0000256" key="2">
    <source>
        <dbReference type="ARBA" id="ARBA00009765"/>
    </source>
</evidence>
<keyword evidence="8" id="KW-0460">Magnesium</keyword>
<proteinExistence type="inferred from homology"/>
<dbReference type="NCBIfam" id="TIGR00383">
    <property type="entry name" value="corA"/>
    <property type="match status" value="1"/>
</dbReference>
<dbReference type="Gene3D" id="1.20.58.340">
    <property type="entry name" value="Magnesium transport protein CorA, transmembrane region"/>
    <property type="match status" value="2"/>
</dbReference>
<evidence type="ECO:0000256" key="5">
    <source>
        <dbReference type="ARBA" id="ARBA00022692"/>
    </source>
</evidence>
<keyword evidence="8" id="KW-0406">Ion transport</keyword>
<evidence type="ECO:0000256" key="8">
    <source>
        <dbReference type="RuleBase" id="RU362010"/>
    </source>
</evidence>
<dbReference type="Gene3D" id="3.30.460.20">
    <property type="entry name" value="CorA soluble domain-like"/>
    <property type="match status" value="1"/>
</dbReference>
<dbReference type="InterPro" id="IPR045861">
    <property type="entry name" value="CorA_cytoplasmic_dom"/>
</dbReference>
<feature type="transmembrane region" description="Helical" evidence="8">
    <location>
        <begin position="311"/>
        <end position="331"/>
    </location>
</feature>
<comment type="caution">
    <text evidence="9">The sequence shown here is derived from an EMBL/GenBank/DDBJ whole genome shotgun (WGS) entry which is preliminary data.</text>
</comment>
<keyword evidence="3 8" id="KW-0813">Transport</keyword>
<evidence type="ECO:0000256" key="7">
    <source>
        <dbReference type="ARBA" id="ARBA00023136"/>
    </source>
</evidence>
<dbReference type="GO" id="GO:0015087">
    <property type="term" value="F:cobalt ion transmembrane transporter activity"/>
    <property type="evidence" value="ECO:0007669"/>
    <property type="project" value="UniProtKB-UniRule"/>
</dbReference>
<reference evidence="9 10" key="1">
    <citation type="journal article" date="2016" name="Nat. Commun.">
        <title>Thousands of microbial genomes shed light on interconnected biogeochemical processes in an aquifer system.</title>
        <authorList>
            <person name="Anantharaman K."/>
            <person name="Brown C.T."/>
            <person name="Hug L.A."/>
            <person name="Sharon I."/>
            <person name="Castelle C.J."/>
            <person name="Probst A.J."/>
            <person name="Thomas B.C."/>
            <person name="Singh A."/>
            <person name="Wilkins M.J."/>
            <person name="Karaoz U."/>
            <person name="Brodie E.L."/>
            <person name="Williams K.H."/>
            <person name="Hubbard S.S."/>
            <person name="Banfield J.F."/>
        </authorList>
    </citation>
    <scope>NUCLEOTIDE SEQUENCE [LARGE SCALE GENOMIC DNA]</scope>
</reference>
<gene>
    <name evidence="8" type="primary">corA</name>
    <name evidence="9" type="ORF">A3J66_00165</name>
</gene>
<dbReference type="PANTHER" id="PTHR46494:SF1">
    <property type="entry name" value="CORA FAMILY METAL ION TRANSPORTER (EUROFUNG)"/>
    <property type="match status" value="1"/>
</dbReference>
<dbReference type="AlphaFoldDB" id="A0A1F6LZA7"/>
<dbReference type="Proteomes" id="UP000176282">
    <property type="component" value="Unassembled WGS sequence"/>
</dbReference>
<dbReference type="GO" id="GO:0050897">
    <property type="term" value="F:cobalt ion binding"/>
    <property type="evidence" value="ECO:0007669"/>
    <property type="project" value="TreeGrafter"/>
</dbReference>
<evidence type="ECO:0000256" key="4">
    <source>
        <dbReference type="ARBA" id="ARBA00022475"/>
    </source>
</evidence>
<protein>
    <recommendedName>
        <fullName evidence="8">Magnesium transport protein CorA</fullName>
    </recommendedName>
</protein>
<dbReference type="GO" id="GO:0015095">
    <property type="term" value="F:magnesium ion transmembrane transporter activity"/>
    <property type="evidence" value="ECO:0007669"/>
    <property type="project" value="UniProtKB-UniRule"/>
</dbReference>
<dbReference type="PANTHER" id="PTHR46494">
    <property type="entry name" value="CORA FAMILY METAL ION TRANSPORTER (EUROFUNG)"/>
    <property type="match status" value="1"/>
</dbReference>
<dbReference type="SUPFAM" id="SSF143865">
    <property type="entry name" value="CorA soluble domain-like"/>
    <property type="match status" value="1"/>
</dbReference>
<dbReference type="InterPro" id="IPR002523">
    <property type="entry name" value="MgTranspt_CorA/ZnTranspt_ZntB"/>
</dbReference>
<keyword evidence="4 8" id="KW-1003">Cell membrane</keyword>
<sequence length="337" mass="39269">MSKDSSTRTSHNAITIIDYDAHKLVEKQTDSLSECIYYKDTPSVTWINIDNVPPVTFLEELKLGFNLHPVVIDDILNINQRPKIEILDDYISIIFKMMIVKEQGKKIVSEQVSLVISDKFILTFQQGIRGDTFERVRELLRKQGTRIRTLGTDYLAYELIDSVVQNYFKILENLSERIEFLEKEVVKTPTPKVLNSIYQLKREVLQVRRSVWPLREVVNIMERGESPLVKKGTRIYLRDIYERLIQVIDGLETYRDILSGLLDVYLSVSSNRTNTIMKVLTIITTIFMPLSFLTGFYGMNFVHLPGLVSPYGPLYITAVMFFVLLVMLFYFKKRKWL</sequence>
<dbReference type="InterPro" id="IPR004488">
    <property type="entry name" value="Mg/Co-transport_prot_CorA"/>
</dbReference>
<keyword evidence="6 8" id="KW-1133">Transmembrane helix</keyword>
<name>A0A1F6LZA7_9BACT</name>
<dbReference type="EMBL" id="MFQB01000054">
    <property type="protein sequence ID" value="OGH64727.1"/>
    <property type="molecule type" value="Genomic_DNA"/>
</dbReference>
<dbReference type="STRING" id="1798680.A3J66_00165"/>
<feature type="transmembrane region" description="Helical" evidence="8">
    <location>
        <begin position="279"/>
        <end position="299"/>
    </location>
</feature>
<comment type="subcellular location">
    <subcellularLocation>
        <location evidence="1">Cell membrane</location>
        <topology evidence="1">Multi-pass membrane protein</topology>
    </subcellularLocation>
    <subcellularLocation>
        <location evidence="8">Membrane</location>
        <topology evidence="8">Multi-pass membrane protein</topology>
    </subcellularLocation>
</comment>
<dbReference type="Pfam" id="PF01544">
    <property type="entry name" value="CorA"/>
    <property type="match status" value="1"/>
</dbReference>
<dbReference type="CDD" id="cd12828">
    <property type="entry name" value="TmCorA-like_1"/>
    <property type="match status" value="1"/>
</dbReference>
<dbReference type="GO" id="GO:0005886">
    <property type="term" value="C:plasma membrane"/>
    <property type="evidence" value="ECO:0007669"/>
    <property type="project" value="UniProtKB-SubCell"/>
</dbReference>